<dbReference type="AlphaFoldDB" id="A0AAW0EW37"/>
<feature type="compositionally biased region" description="Low complexity" evidence="5">
    <location>
        <begin position="99"/>
        <end position="120"/>
    </location>
</feature>
<dbReference type="Pfam" id="PF05347">
    <property type="entry name" value="Complex1_LYR"/>
    <property type="match status" value="1"/>
</dbReference>
<protein>
    <submittedName>
        <fullName evidence="7">Complex 1 protein (LYR family)/Complex1 LYR-like</fullName>
    </submittedName>
</protein>
<proteinExistence type="inferred from homology"/>
<feature type="compositionally biased region" description="Gly residues" evidence="5">
    <location>
        <begin position="121"/>
        <end position="137"/>
    </location>
</feature>
<comment type="similarity">
    <text evidence="4">Belongs to the complex I LYR family. SDHAF1 subfamily.</text>
</comment>
<reference evidence="7 8" key="1">
    <citation type="journal article" date="2021" name="MBio">
        <title>A New Model Trypanosomatid, Novymonas esmeraldas: Genomic Perception of Its 'Candidatus Pandoraea novymonadis' Endosymbiont.</title>
        <authorList>
            <person name="Zakharova A."/>
            <person name="Saura A."/>
            <person name="Butenko A."/>
            <person name="Podesvova L."/>
            <person name="Warmusova S."/>
            <person name="Kostygov A.Y."/>
            <person name="Nenarokova A."/>
            <person name="Lukes J."/>
            <person name="Opperdoes F.R."/>
            <person name="Yurchenko V."/>
        </authorList>
    </citation>
    <scope>NUCLEOTIDE SEQUENCE [LARGE SCALE GENOMIC DNA]</scope>
    <source>
        <strain evidence="7 8">E262AT.01</strain>
    </source>
</reference>
<evidence type="ECO:0000256" key="1">
    <source>
        <dbReference type="ARBA" id="ARBA00004305"/>
    </source>
</evidence>
<dbReference type="InterPro" id="IPR008011">
    <property type="entry name" value="Complex1_LYR_dom"/>
</dbReference>
<evidence type="ECO:0000256" key="4">
    <source>
        <dbReference type="ARBA" id="ARBA00025715"/>
    </source>
</evidence>
<gene>
    <name evidence="7" type="ORF">NESM_000639900</name>
</gene>
<name>A0AAW0EW37_9TRYP</name>
<dbReference type="PANTHER" id="PTHR13675">
    <property type="entry name" value="LYR MOTIF-CONTAINING PROTEIN 2"/>
    <property type="match status" value="1"/>
</dbReference>
<comment type="subcellular location">
    <subcellularLocation>
        <location evidence="1">Mitochondrion matrix</location>
    </subcellularLocation>
</comment>
<evidence type="ECO:0000259" key="6">
    <source>
        <dbReference type="Pfam" id="PF05347"/>
    </source>
</evidence>
<dbReference type="GO" id="GO:0005759">
    <property type="term" value="C:mitochondrial matrix"/>
    <property type="evidence" value="ECO:0007669"/>
    <property type="project" value="UniProtKB-SubCell"/>
</dbReference>
<dbReference type="PANTHER" id="PTHR13675:SF1">
    <property type="entry name" value="SUCCINATE DEHYDROGENASE ASSEMBLY FACTOR 1, MITOCHONDRIAL"/>
    <property type="match status" value="1"/>
</dbReference>
<feature type="region of interest" description="Disordered" evidence="5">
    <location>
        <begin position="94"/>
        <end position="164"/>
    </location>
</feature>
<feature type="region of interest" description="Disordered" evidence="5">
    <location>
        <begin position="44"/>
        <end position="68"/>
    </location>
</feature>
<evidence type="ECO:0000256" key="2">
    <source>
        <dbReference type="ARBA" id="ARBA00023128"/>
    </source>
</evidence>
<keyword evidence="8" id="KW-1185">Reference proteome</keyword>
<accession>A0AAW0EW37</accession>
<dbReference type="EMBL" id="JAECZO010000091">
    <property type="protein sequence ID" value="KAK7196968.1"/>
    <property type="molecule type" value="Genomic_DNA"/>
</dbReference>
<organism evidence="7 8">
    <name type="scientific">Novymonas esmeraldas</name>
    <dbReference type="NCBI Taxonomy" id="1808958"/>
    <lineage>
        <taxon>Eukaryota</taxon>
        <taxon>Discoba</taxon>
        <taxon>Euglenozoa</taxon>
        <taxon>Kinetoplastea</taxon>
        <taxon>Metakinetoplastina</taxon>
        <taxon>Trypanosomatida</taxon>
        <taxon>Trypanosomatidae</taxon>
        <taxon>Novymonas</taxon>
    </lineage>
</organism>
<dbReference type="InterPro" id="IPR045295">
    <property type="entry name" value="Complex1_LYR_SDHAF1_LYRM8"/>
</dbReference>
<evidence type="ECO:0000256" key="3">
    <source>
        <dbReference type="ARBA" id="ARBA00023186"/>
    </source>
</evidence>
<feature type="compositionally biased region" description="Basic and acidic residues" evidence="5">
    <location>
        <begin position="44"/>
        <end position="56"/>
    </location>
</feature>
<evidence type="ECO:0000313" key="7">
    <source>
        <dbReference type="EMBL" id="KAK7196968.1"/>
    </source>
</evidence>
<evidence type="ECO:0000313" key="8">
    <source>
        <dbReference type="Proteomes" id="UP001430356"/>
    </source>
</evidence>
<feature type="domain" description="Complex 1 LYR protein" evidence="6">
    <location>
        <begin position="207"/>
        <end position="265"/>
    </location>
</feature>
<dbReference type="CDD" id="cd20268">
    <property type="entry name" value="Complex1_LYR_SDHAF1_LYRM8"/>
    <property type="match status" value="1"/>
</dbReference>
<keyword evidence="3" id="KW-0143">Chaperone</keyword>
<sequence>MRGCLRRTCLVRHQRRDKGGNTHNFPFDTLTRVYRDAVYVPQERHRGNPMYPERDGAAAAAPTASPHVSDVTNHVGGIGVMSPVATRLSDWLAREQQEQQEQQQEQQQQQTPVSAAAAEGGSSGAGGCASSSSGGGRASAIARPRRVTAAAASPSAHDQPTDEAVRQRLRAHLFTEGSTRRGGAGRAGTDLSNTHTAVPRHSGVQVEILSVYRRMLRQVARLQDAETRRGLAAHIRAEYEKQRDVPRKNILRIEWQLNYARRKLEDLEAMGTDTKFTVMR</sequence>
<evidence type="ECO:0000256" key="5">
    <source>
        <dbReference type="SAM" id="MobiDB-lite"/>
    </source>
</evidence>
<dbReference type="GO" id="GO:0034553">
    <property type="term" value="P:mitochondrial respiratory chain complex II assembly"/>
    <property type="evidence" value="ECO:0007669"/>
    <property type="project" value="InterPro"/>
</dbReference>
<comment type="caution">
    <text evidence="7">The sequence shown here is derived from an EMBL/GenBank/DDBJ whole genome shotgun (WGS) entry which is preliminary data.</text>
</comment>
<dbReference type="Proteomes" id="UP001430356">
    <property type="component" value="Unassembled WGS sequence"/>
</dbReference>
<keyword evidence="2" id="KW-0496">Mitochondrion</keyword>